<proteinExistence type="predicted"/>
<dbReference type="SUPFAM" id="SSF52317">
    <property type="entry name" value="Class I glutamine amidotransferase-like"/>
    <property type="match status" value="1"/>
</dbReference>
<dbReference type="InterPro" id="IPR029062">
    <property type="entry name" value="Class_I_gatase-like"/>
</dbReference>
<evidence type="ECO:0000256" key="1">
    <source>
        <dbReference type="ARBA" id="ARBA00022962"/>
    </source>
</evidence>
<keyword evidence="3" id="KW-0028">Amino-acid biosynthesis</keyword>
<gene>
    <name evidence="7" type="primary">trpE(G</name>
    <name evidence="7" type="ORF">MPLDJ20_60313</name>
</gene>
<dbReference type="PIRSF" id="PIRSF036934">
    <property type="entry name" value="TrpE-G"/>
    <property type="match status" value="1"/>
</dbReference>
<name>A0A090FIF8_MESPL</name>
<dbReference type="EC" id="4.1.3.27" evidence="2 3"/>
<evidence type="ECO:0000259" key="4">
    <source>
        <dbReference type="Pfam" id="PF00117"/>
    </source>
</evidence>
<dbReference type="NCBIfam" id="NF010081">
    <property type="entry name" value="PRK13566.1"/>
    <property type="match status" value="1"/>
</dbReference>
<evidence type="ECO:0000256" key="2">
    <source>
        <dbReference type="NCBIfam" id="TIGR01815"/>
    </source>
</evidence>
<dbReference type="AlphaFoldDB" id="A0A090FIF8"/>
<evidence type="ECO:0000256" key="3">
    <source>
        <dbReference type="PIRNR" id="PIRNR036934"/>
    </source>
</evidence>
<dbReference type="Gene3D" id="3.40.50.880">
    <property type="match status" value="1"/>
</dbReference>
<sequence>MTTKVLDNGAERFVTAGGVTITRERHDRPYEGAIDAYVDGLNSRRGAVFSSNYEYPGRYTRWDTAIIDPPLVISARGRTMRIEALNKRGEVLLPVIGKALGQLSEVTIAETSKTLIRLDVAKPGRVFTEEERSRVPSVFTVLRAITALFKTAEDANLGLYGAFGYDLAFQFDPVDYKLERKASQRDLVLFLPDEILVVDHYSTKAWTDRYDYSGDGFSTEGLARDAHAEPFRTADRIPPRGDHEPGEYANLVRRAMESFKRGDLFEVVPGQMFYERCETQPSDISRKLKSINPSPYSFFINLGENEYLIGASPEMFVRVNGRRVETCPISGTIKRGDDAISDSEQILKLLNSKKDESELTMCSDVDRNDKSRVCEPGSVRVIGRRQIEMYSRLIHTVDHIEGRLREGMDAFDAFLSHAWAVTVTGAPKLWAMRFIEQNEKSPRAWYGGAIGMVNFNGDMNTGLTLRTIRIKDGIAEVRAGATLLFDSVPEEEEAETELKASAMLSAIRDAKTGNATGTERTTARVGDGVNILLVDHEDSFVHTLANYFRQTGANVSTVRTPVPEEVFERLKPDLVVLSPGPGTPTDFDCAATIRRARARDLPIFGVCLGLQALAEAYGGELRQLHIPMHGKPSRIRVSKPGIIFSGLPKEVTVGRYHSIFADPVRLPDGFVVTAETEDGIIMAFEHRKEPIAAVQFHPESIMTLGHNAGMRIIENIVAHLPRKAKEKAA</sequence>
<feature type="domain" description="Anthranilate synthase component I N-terminal" evidence="6">
    <location>
        <begin position="104"/>
        <end position="204"/>
    </location>
</feature>
<dbReference type="InterPro" id="IPR010112">
    <property type="entry name" value="TrpE-G_bact"/>
</dbReference>
<dbReference type="InterPro" id="IPR006805">
    <property type="entry name" value="Anth_synth_I_N"/>
</dbReference>
<dbReference type="NCBIfam" id="TIGR00566">
    <property type="entry name" value="trpG_papA"/>
    <property type="match status" value="1"/>
</dbReference>
<protein>
    <recommendedName>
        <fullName evidence="2 3">Anthranilate synthase</fullName>
        <ecNumber evidence="2 3">4.1.3.27</ecNumber>
    </recommendedName>
</protein>
<keyword evidence="1" id="KW-0315">Glutamine amidotransferase</keyword>
<feature type="domain" description="Glutamine amidotransferase" evidence="4">
    <location>
        <begin position="532"/>
        <end position="706"/>
    </location>
</feature>
<dbReference type="PRINTS" id="PR00096">
    <property type="entry name" value="GATASE"/>
</dbReference>
<dbReference type="PRINTS" id="PR00097">
    <property type="entry name" value="ANTSNTHASEII"/>
</dbReference>
<dbReference type="InterPro" id="IPR006221">
    <property type="entry name" value="TrpG/PapA_dom"/>
</dbReference>
<dbReference type="GeneID" id="31892838"/>
<dbReference type="InterPro" id="IPR005801">
    <property type="entry name" value="ADC_synthase"/>
</dbReference>
<evidence type="ECO:0000259" key="5">
    <source>
        <dbReference type="Pfam" id="PF00425"/>
    </source>
</evidence>
<dbReference type="PRINTS" id="PR00099">
    <property type="entry name" value="CPSGATASE"/>
</dbReference>
<dbReference type="PROSITE" id="PS51273">
    <property type="entry name" value="GATASE_TYPE_1"/>
    <property type="match status" value="1"/>
</dbReference>
<comment type="catalytic activity">
    <reaction evidence="3">
        <text>chorismate + L-glutamine = anthranilate + pyruvate + L-glutamate + H(+)</text>
        <dbReference type="Rhea" id="RHEA:21732"/>
        <dbReference type="ChEBI" id="CHEBI:15361"/>
        <dbReference type="ChEBI" id="CHEBI:15378"/>
        <dbReference type="ChEBI" id="CHEBI:16567"/>
        <dbReference type="ChEBI" id="CHEBI:29748"/>
        <dbReference type="ChEBI" id="CHEBI:29985"/>
        <dbReference type="ChEBI" id="CHEBI:58359"/>
        <dbReference type="EC" id="4.1.3.27"/>
    </reaction>
</comment>
<dbReference type="Proteomes" id="UP000046373">
    <property type="component" value="Unassembled WGS sequence"/>
</dbReference>
<accession>A0A090FIF8</accession>
<evidence type="ECO:0000313" key="8">
    <source>
        <dbReference type="Proteomes" id="UP000046373"/>
    </source>
</evidence>
<dbReference type="UniPathway" id="UPA00035">
    <property type="reaction ID" value="UER00040"/>
</dbReference>
<dbReference type="NCBIfam" id="TIGR01815">
    <property type="entry name" value="TrpE-clade3"/>
    <property type="match status" value="1"/>
</dbReference>
<dbReference type="PANTHER" id="PTHR11236:SF9">
    <property type="entry name" value="ANTHRANILATE SYNTHASE COMPONENT 1"/>
    <property type="match status" value="1"/>
</dbReference>
<evidence type="ECO:0000313" key="7">
    <source>
        <dbReference type="EMBL" id="CDX43678.1"/>
    </source>
</evidence>
<feature type="domain" description="Chorismate-utilising enzyme C-terminal" evidence="5">
    <location>
        <begin position="247"/>
        <end position="499"/>
    </location>
</feature>
<dbReference type="EMBL" id="CCNB01000043">
    <property type="protein sequence ID" value="CDX43678.1"/>
    <property type="molecule type" value="Genomic_DNA"/>
</dbReference>
<keyword evidence="3" id="KW-0822">Tryptophan biosynthesis</keyword>
<dbReference type="InterPro" id="IPR017926">
    <property type="entry name" value="GATASE"/>
</dbReference>
<dbReference type="Pfam" id="PF00117">
    <property type="entry name" value="GATase"/>
    <property type="match status" value="1"/>
</dbReference>
<dbReference type="GO" id="GO:0004049">
    <property type="term" value="F:anthranilate synthase activity"/>
    <property type="evidence" value="ECO:0007669"/>
    <property type="project" value="UniProtKB-UniRule"/>
</dbReference>
<organism evidence="7 8">
    <name type="scientific">Mesorhizobium plurifarium</name>
    <dbReference type="NCBI Taxonomy" id="69974"/>
    <lineage>
        <taxon>Bacteria</taxon>
        <taxon>Pseudomonadati</taxon>
        <taxon>Pseudomonadota</taxon>
        <taxon>Alphaproteobacteria</taxon>
        <taxon>Hyphomicrobiales</taxon>
        <taxon>Phyllobacteriaceae</taxon>
        <taxon>Mesorhizobium</taxon>
    </lineage>
</organism>
<dbReference type="GO" id="GO:0000162">
    <property type="term" value="P:L-tryptophan biosynthetic process"/>
    <property type="evidence" value="ECO:0007669"/>
    <property type="project" value="UniProtKB-UniRule"/>
</dbReference>
<dbReference type="Pfam" id="PF04715">
    <property type="entry name" value="Anth_synt_I_N"/>
    <property type="match status" value="1"/>
</dbReference>
<dbReference type="SUPFAM" id="SSF56322">
    <property type="entry name" value="ADC synthase"/>
    <property type="match status" value="1"/>
</dbReference>
<dbReference type="Pfam" id="PF00425">
    <property type="entry name" value="Chorismate_bind"/>
    <property type="match status" value="1"/>
</dbReference>
<dbReference type="CDD" id="cd01743">
    <property type="entry name" value="GATase1_Anthranilate_Synthase"/>
    <property type="match status" value="1"/>
</dbReference>
<dbReference type="InterPro" id="IPR015890">
    <property type="entry name" value="Chorismate_C"/>
</dbReference>
<comment type="pathway">
    <text evidence="3">Amino-acid biosynthesis; L-tryptophan biosynthesis; L-tryptophan from chorismate: step 1/5.</text>
</comment>
<dbReference type="PANTHER" id="PTHR11236">
    <property type="entry name" value="AMINOBENZOATE/ANTHRANILATE SYNTHASE"/>
    <property type="match status" value="1"/>
</dbReference>
<keyword evidence="3" id="KW-0057">Aromatic amino acid biosynthesis</keyword>
<keyword evidence="3 7" id="KW-0456">Lyase</keyword>
<dbReference type="InterPro" id="IPR019999">
    <property type="entry name" value="Anth_synth_I-like"/>
</dbReference>
<dbReference type="Gene3D" id="3.60.120.10">
    <property type="entry name" value="Anthranilate synthase"/>
    <property type="match status" value="1"/>
</dbReference>
<reference evidence="7 8" key="1">
    <citation type="submission" date="2014-08" db="EMBL/GenBank/DDBJ databases">
        <authorList>
            <person name="Moulin Lionel"/>
        </authorList>
    </citation>
    <scope>NUCLEOTIDE SEQUENCE [LARGE SCALE GENOMIC DNA]</scope>
</reference>
<evidence type="ECO:0000259" key="6">
    <source>
        <dbReference type="Pfam" id="PF04715"/>
    </source>
</evidence>